<dbReference type="RefSeq" id="WP_180702020.1">
    <property type="nucleotide sequence ID" value="NZ_LN555523.1"/>
</dbReference>
<proteinExistence type="predicted"/>
<dbReference type="KEGG" id="ril:CRIB_1905"/>
<dbReference type="InterPro" id="IPR036034">
    <property type="entry name" value="PDZ_sf"/>
</dbReference>
<dbReference type="EMBL" id="LN555523">
    <property type="protein sequence ID" value="CED94511.1"/>
    <property type="molecule type" value="Genomic_DNA"/>
</dbReference>
<reference evidence="2 3" key="1">
    <citation type="submission" date="2014-04" db="EMBL/GenBank/DDBJ databases">
        <authorList>
            <person name="Hornung B.V."/>
        </authorList>
    </citation>
    <scope>NUCLEOTIDE SEQUENCE [LARGE SCALE GENOMIC DNA]</scope>
    <source>
        <strain evidence="2 3">CRIB</strain>
    </source>
</reference>
<dbReference type="SUPFAM" id="SSF50156">
    <property type="entry name" value="PDZ domain-like"/>
    <property type="match status" value="1"/>
</dbReference>
<dbReference type="AlphaFoldDB" id="A0A1V1I2N9"/>
<dbReference type="Pfam" id="PF05580">
    <property type="entry name" value="Peptidase_S55"/>
    <property type="match status" value="1"/>
</dbReference>
<dbReference type="PROSITE" id="PS51494">
    <property type="entry name" value="SPOIVB"/>
    <property type="match status" value="1"/>
</dbReference>
<organism evidence="2 3">
    <name type="scientific">Romboutsia ilealis</name>
    <dbReference type="NCBI Taxonomy" id="1115758"/>
    <lineage>
        <taxon>Bacteria</taxon>
        <taxon>Bacillati</taxon>
        <taxon>Bacillota</taxon>
        <taxon>Clostridia</taxon>
        <taxon>Peptostreptococcales</taxon>
        <taxon>Peptostreptococcaceae</taxon>
        <taxon>Romboutsia</taxon>
    </lineage>
</organism>
<dbReference type="GeneID" id="82205931"/>
<dbReference type="SUPFAM" id="SSF50494">
    <property type="entry name" value="Trypsin-like serine proteases"/>
    <property type="match status" value="1"/>
</dbReference>
<dbReference type="InterPro" id="IPR008763">
    <property type="entry name" value="Peptidase_S55"/>
</dbReference>
<gene>
    <name evidence="2" type="ORF">CRIB_1905</name>
</gene>
<evidence type="ECO:0000259" key="1">
    <source>
        <dbReference type="PROSITE" id="PS51494"/>
    </source>
</evidence>
<protein>
    <submittedName>
        <fullName evidence="2">SpoIVB peptidase</fullName>
    </submittedName>
</protein>
<dbReference type="Gene3D" id="2.30.42.10">
    <property type="match status" value="1"/>
</dbReference>
<sequence length="339" mass="38261">MKGKKIIVSLILISCFISFGYYYKRVYLSNSIEAINMRTENKKYVYPLGEIVGIKATTDGVLVIGYEDIEYIGGIEKGDNIIAINDIKIENVQDISRILEDINKDEIKVTLIRDEKFIDENIKLKKDGENKRLGLWVRDKISGIGTLTFYDPQESVFKGIGHAITDSDTNELLKIKQGYIYEPKNLNIEKGTNKKSGYLYGDFDLKNPIGEFKYNSNFGITGIYNSEKKKSTQLMEVGSEKDIKLGKAYILLEDQNQNIVSYDVNINDISTGKQSTRQISIEVTDDRLINYTGGIIQGMSGAPIIQNNKIIGAVTHVIKDNSKKGYGIFIDEMIKLENK</sequence>
<evidence type="ECO:0000313" key="3">
    <source>
        <dbReference type="Proteomes" id="UP000245622"/>
    </source>
</evidence>
<dbReference type="InterPro" id="IPR009003">
    <property type="entry name" value="Peptidase_S1_PA"/>
</dbReference>
<accession>A0A1V1I2N9</accession>
<keyword evidence="3" id="KW-1185">Reference proteome</keyword>
<feature type="domain" description="Peptidase S55" evidence="1">
    <location>
        <begin position="115"/>
        <end position="339"/>
    </location>
</feature>
<dbReference type="Proteomes" id="UP000245622">
    <property type="component" value="Chromosome 1"/>
</dbReference>
<evidence type="ECO:0000313" key="2">
    <source>
        <dbReference type="EMBL" id="CED94511.1"/>
    </source>
</evidence>
<name>A0A1V1I2N9_9FIRM</name>